<protein>
    <submittedName>
        <fullName evidence="1">Uncharacterized protein</fullName>
    </submittedName>
</protein>
<dbReference type="AlphaFoldDB" id="I3SLR5"/>
<accession>I3SLR5</accession>
<organism evidence="1">
    <name type="scientific">Medicago truncatula</name>
    <name type="common">Barrel medic</name>
    <name type="synonym">Medicago tribuloides</name>
    <dbReference type="NCBI Taxonomy" id="3880"/>
    <lineage>
        <taxon>Eukaryota</taxon>
        <taxon>Viridiplantae</taxon>
        <taxon>Streptophyta</taxon>
        <taxon>Embryophyta</taxon>
        <taxon>Tracheophyta</taxon>
        <taxon>Spermatophyta</taxon>
        <taxon>Magnoliopsida</taxon>
        <taxon>eudicotyledons</taxon>
        <taxon>Gunneridae</taxon>
        <taxon>Pentapetalae</taxon>
        <taxon>rosids</taxon>
        <taxon>fabids</taxon>
        <taxon>Fabales</taxon>
        <taxon>Fabaceae</taxon>
        <taxon>Papilionoideae</taxon>
        <taxon>50 kb inversion clade</taxon>
        <taxon>NPAAA clade</taxon>
        <taxon>Hologalegina</taxon>
        <taxon>IRL clade</taxon>
        <taxon>Trifolieae</taxon>
        <taxon>Medicago</taxon>
    </lineage>
</organism>
<name>I3SLR5_MEDTR</name>
<sequence length="40" mass="4640">MEIILCPVVVYLRSIFGKDENFYMLFPSLVYGMNLSHENG</sequence>
<dbReference type="EMBL" id="BT141413">
    <property type="protein sequence ID" value="AFK41207.1"/>
    <property type="molecule type" value="mRNA"/>
</dbReference>
<evidence type="ECO:0000313" key="1">
    <source>
        <dbReference type="EMBL" id="AFK41207.1"/>
    </source>
</evidence>
<proteinExistence type="evidence at transcript level"/>
<reference evidence="1" key="1">
    <citation type="submission" date="2012-05" db="EMBL/GenBank/DDBJ databases">
        <authorList>
            <person name="Krishnakumar V."/>
            <person name="Cheung F."/>
            <person name="Xiao Y."/>
            <person name="Chan A."/>
            <person name="Moskal W.A."/>
            <person name="Town C.D."/>
        </authorList>
    </citation>
    <scope>NUCLEOTIDE SEQUENCE</scope>
</reference>